<dbReference type="RefSeq" id="WP_262847229.1">
    <property type="nucleotide sequence ID" value="NZ_JANZYP010000060.1"/>
</dbReference>
<dbReference type="PROSITE" id="PS51352">
    <property type="entry name" value="THIOREDOXIN_2"/>
    <property type="match status" value="1"/>
</dbReference>
<organism evidence="14 15">
    <name type="scientific">Sphaerisporangium corydalis</name>
    <dbReference type="NCBI Taxonomy" id="1441875"/>
    <lineage>
        <taxon>Bacteria</taxon>
        <taxon>Bacillati</taxon>
        <taxon>Actinomycetota</taxon>
        <taxon>Actinomycetes</taxon>
        <taxon>Streptosporangiales</taxon>
        <taxon>Streptosporangiaceae</taxon>
        <taxon>Sphaerisporangium</taxon>
    </lineage>
</organism>
<dbReference type="InterPro" id="IPR012336">
    <property type="entry name" value="Thioredoxin-like_fold"/>
</dbReference>
<evidence type="ECO:0000256" key="7">
    <source>
        <dbReference type="ARBA" id="ARBA00022989"/>
    </source>
</evidence>
<evidence type="ECO:0000256" key="8">
    <source>
        <dbReference type="ARBA" id="ARBA00023053"/>
    </source>
</evidence>
<evidence type="ECO:0000256" key="12">
    <source>
        <dbReference type="HAMAP-Rule" id="MF_01844"/>
    </source>
</evidence>
<dbReference type="EMBL" id="JBHSFN010000041">
    <property type="protein sequence ID" value="MFC4592102.1"/>
    <property type="molecule type" value="Genomic_DNA"/>
</dbReference>
<comment type="caution">
    <text evidence="14">The sequence shown here is derived from an EMBL/GenBank/DDBJ whole genome shotgun (WGS) entry which is preliminary data.</text>
</comment>
<dbReference type="HAMAP" id="MF_01844">
    <property type="entry name" value="NhaA"/>
    <property type="match status" value="1"/>
</dbReference>
<dbReference type="Pfam" id="PF13462">
    <property type="entry name" value="Thioredoxin_4"/>
    <property type="match status" value="1"/>
</dbReference>
<accession>A0ABV9EU25</accession>
<proteinExistence type="inferred from homology"/>
<feature type="transmembrane region" description="Helical" evidence="12">
    <location>
        <begin position="81"/>
        <end position="98"/>
    </location>
</feature>
<protein>
    <recommendedName>
        <fullName evidence="12">Na(+)/H(+) antiporter NhaA</fullName>
    </recommendedName>
    <alternativeName>
        <fullName evidence="12">Sodium/proton antiporter NhaA</fullName>
    </alternativeName>
</protein>
<comment type="function">
    <text evidence="12">Na(+)/H(+) antiporter that extrudes sodium in exchange for external protons.</text>
</comment>
<keyword evidence="9 12" id="KW-0406">Ion transport</keyword>
<dbReference type="InterPro" id="IPR036249">
    <property type="entry name" value="Thioredoxin-like_sf"/>
</dbReference>
<comment type="catalytic activity">
    <reaction evidence="12">
        <text>Na(+)(in) + 2 H(+)(out) = Na(+)(out) + 2 H(+)(in)</text>
        <dbReference type="Rhea" id="RHEA:29251"/>
        <dbReference type="ChEBI" id="CHEBI:15378"/>
        <dbReference type="ChEBI" id="CHEBI:29101"/>
    </reaction>
</comment>
<dbReference type="InterPro" id="IPR013766">
    <property type="entry name" value="Thioredoxin_domain"/>
</dbReference>
<keyword evidence="6 12" id="KW-0812">Transmembrane</keyword>
<feature type="transmembrane region" description="Helical" evidence="12">
    <location>
        <begin position="199"/>
        <end position="216"/>
    </location>
</feature>
<evidence type="ECO:0000256" key="4">
    <source>
        <dbReference type="ARBA" id="ARBA00022449"/>
    </source>
</evidence>
<evidence type="ECO:0000256" key="10">
    <source>
        <dbReference type="ARBA" id="ARBA00023136"/>
    </source>
</evidence>
<evidence type="ECO:0000256" key="9">
    <source>
        <dbReference type="ARBA" id="ARBA00023065"/>
    </source>
</evidence>
<keyword evidence="15" id="KW-1185">Reference proteome</keyword>
<dbReference type="InterPro" id="IPR023171">
    <property type="entry name" value="Na/H_antiporter_dom_sf"/>
</dbReference>
<dbReference type="PANTHER" id="PTHR30341">
    <property type="entry name" value="SODIUM ION/PROTON ANTIPORTER NHAA-RELATED"/>
    <property type="match status" value="1"/>
</dbReference>
<keyword evidence="3 12" id="KW-0813">Transport</keyword>
<feature type="transmembrane region" description="Helical" evidence="12">
    <location>
        <begin position="33"/>
        <end position="50"/>
    </location>
</feature>
<keyword evidence="7 12" id="KW-1133">Transmembrane helix</keyword>
<sequence>MTEPRETPAHFSGRTAWALRFETPLREFLRTETGSAVILLAATLAALVWANTDLSSYEALWGTRLSVSLGDAGVAQDLRHWVNSGLMTFFFFVVGLEARREFDMGELRDRRRLVLPVVAGVGGMIVPIAIYLLVNGGRPSAHGWGAAMSTDTAFAMGMLALVAARFPARARTYFLTVTVVDDLVALCVITIFYSEHVTPSALLAAVAIFAVMLLVKSAGVRHGLVYAGFAAAVWVALFRSGVEPVVIGLAMGLLTYASPAARGDLERASDLFRLFREQPTPELARSASAGLAKAVSPNHRLQQLYHPWTSYVIVPLFALANAGIVINGAFLARALTSPITLGILVAYVVGKPVGIIGSTWLVSLLSRGRVRPPIGWAGVAGGGTIAGIGFTVSLLIATLAFDGPRLEEAKFGILAAAVCASLLTWIISHVTVMLPSRLRARALHGTAESIIDLGTPVDPDRDHVRGPLDAPVTVVEYGDFECPYCGQAEPVVRELLADFGDVRYVWRHLPLHDVHPSAQLAAEASEAAAEQGAFWEMHDLLLGHQGDLLLRDLLDYAERAGLDGDRFRRDLAAHAGASRIAEDVDSADVSGVSGTPTFFVNGRRHHGAYDIATLSSAVRTARARAVLLP</sequence>
<feature type="transmembrane region" description="Helical" evidence="12">
    <location>
        <begin position="173"/>
        <end position="193"/>
    </location>
</feature>
<dbReference type="SUPFAM" id="SSF52833">
    <property type="entry name" value="Thioredoxin-like"/>
    <property type="match status" value="1"/>
</dbReference>
<feature type="transmembrane region" description="Helical" evidence="12">
    <location>
        <begin position="413"/>
        <end position="434"/>
    </location>
</feature>
<comment type="similarity">
    <text evidence="2">In the N-terminal section; belongs to the NhaA Na(+)/H(+) (TC 2.A.33) antiporter family.</text>
</comment>
<feature type="transmembrane region" description="Helical" evidence="12">
    <location>
        <begin position="146"/>
        <end position="166"/>
    </location>
</feature>
<evidence type="ECO:0000256" key="11">
    <source>
        <dbReference type="ARBA" id="ARBA00023201"/>
    </source>
</evidence>
<evidence type="ECO:0000256" key="5">
    <source>
        <dbReference type="ARBA" id="ARBA00022475"/>
    </source>
</evidence>
<feature type="transmembrane region" description="Helical" evidence="12">
    <location>
        <begin position="113"/>
        <end position="134"/>
    </location>
</feature>
<feature type="domain" description="Thioredoxin" evidence="13">
    <location>
        <begin position="436"/>
        <end position="623"/>
    </location>
</feature>
<evidence type="ECO:0000256" key="3">
    <source>
        <dbReference type="ARBA" id="ARBA00022448"/>
    </source>
</evidence>
<gene>
    <name evidence="12 14" type="primary">nhaA</name>
    <name evidence="14" type="ORF">ACFO8L_38855</name>
</gene>
<evidence type="ECO:0000313" key="15">
    <source>
        <dbReference type="Proteomes" id="UP001595891"/>
    </source>
</evidence>
<feature type="transmembrane region" description="Helical" evidence="12">
    <location>
        <begin position="374"/>
        <end position="401"/>
    </location>
</feature>
<dbReference type="Gene3D" id="1.20.1530.10">
    <property type="entry name" value="Na+/H+ antiporter like domain"/>
    <property type="match status" value="1"/>
</dbReference>
<reference evidence="15" key="1">
    <citation type="journal article" date="2019" name="Int. J. Syst. Evol. Microbiol.">
        <title>The Global Catalogue of Microorganisms (GCM) 10K type strain sequencing project: providing services to taxonomists for standard genome sequencing and annotation.</title>
        <authorList>
            <consortium name="The Broad Institute Genomics Platform"/>
            <consortium name="The Broad Institute Genome Sequencing Center for Infectious Disease"/>
            <person name="Wu L."/>
            <person name="Ma J."/>
        </authorList>
    </citation>
    <scope>NUCLEOTIDE SEQUENCE [LARGE SCALE GENOMIC DNA]</scope>
    <source>
        <strain evidence="15">CCUG 49560</strain>
    </source>
</reference>
<comment type="similarity">
    <text evidence="12">Belongs to the NhaA Na(+)/H(+) (TC 2.A.33) antiporter family.</text>
</comment>
<comment type="subcellular location">
    <subcellularLocation>
        <location evidence="1">Cell inner membrane</location>
        <topology evidence="1">Multi-pass membrane protein</topology>
    </subcellularLocation>
    <subcellularLocation>
        <location evidence="12">Cell membrane</location>
        <topology evidence="12">Multi-pass membrane protein</topology>
    </subcellularLocation>
</comment>
<dbReference type="Pfam" id="PF06965">
    <property type="entry name" value="Na_H_antiport_1"/>
    <property type="match status" value="1"/>
</dbReference>
<evidence type="ECO:0000259" key="13">
    <source>
        <dbReference type="PROSITE" id="PS51352"/>
    </source>
</evidence>
<name>A0ABV9EU25_9ACTN</name>
<dbReference type="NCBIfam" id="TIGR00773">
    <property type="entry name" value="NhaA"/>
    <property type="match status" value="1"/>
</dbReference>
<evidence type="ECO:0000256" key="1">
    <source>
        <dbReference type="ARBA" id="ARBA00004429"/>
    </source>
</evidence>
<keyword evidence="8 12" id="KW-0915">Sodium</keyword>
<dbReference type="PANTHER" id="PTHR30341:SF0">
    <property type="entry name" value="NA(+)_H(+) ANTIPORTER NHAA"/>
    <property type="match status" value="1"/>
</dbReference>
<keyword evidence="10 12" id="KW-0472">Membrane</keyword>
<dbReference type="Gene3D" id="3.40.30.10">
    <property type="entry name" value="Glutaredoxin"/>
    <property type="match status" value="1"/>
</dbReference>
<dbReference type="Proteomes" id="UP001595891">
    <property type="component" value="Unassembled WGS sequence"/>
</dbReference>
<evidence type="ECO:0000256" key="6">
    <source>
        <dbReference type="ARBA" id="ARBA00022692"/>
    </source>
</evidence>
<keyword evidence="4 12" id="KW-0050">Antiport</keyword>
<keyword evidence="11 12" id="KW-0739">Sodium transport</keyword>
<keyword evidence="5 12" id="KW-1003">Cell membrane</keyword>
<feature type="transmembrane region" description="Helical" evidence="12">
    <location>
        <begin position="308"/>
        <end position="332"/>
    </location>
</feature>
<dbReference type="InterPro" id="IPR004670">
    <property type="entry name" value="NhaA"/>
</dbReference>
<feature type="transmembrane region" description="Helical" evidence="12">
    <location>
        <begin position="338"/>
        <end position="362"/>
    </location>
</feature>
<evidence type="ECO:0000256" key="2">
    <source>
        <dbReference type="ARBA" id="ARBA00007006"/>
    </source>
</evidence>
<evidence type="ECO:0000313" key="14">
    <source>
        <dbReference type="EMBL" id="MFC4592102.1"/>
    </source>
</evidence>